<evidence type="ECO:0000256" key="4">
    <source>
        <dbReference type="ARBA" id="ARBA00022475"/>
    </source>
</evidence>
<accession>A0ABV3PCT9</accession>
<reference evidence="10 11" key="1">
    <citation type="submission" date="2024-07" db="EMBL/GenBank/DDBJ databases">
        <authorList>
            <person name="Thanompreechachai J."/>
            <person name="Duangmal K."/>
        </authorList>
    </citation>
    <scope>NUCLEOTIDE SEQUENCE [LARGE SCALE GENOMIC DNA]</scope>
    <source>
        <strain evidence="10 11">KCTC 19886</strain>
    </source>
</reference>
<evidence type="ECO:0000256" key="5">
    <source>
        <dbReference type="ARBA" id="ARBA00022692"/>
    </source>
</evidence>
<dbReference type="PANTHER" id="PTHR31686:SF1">
    <property type="entry name" value="SULFITE EFFLUX PUMP SSU1"/>
    <property type="match status" value="1"/>
</dbReference>
<dbReference type="InterPro" id="IPR004695">
    <property type="entry name" value="SLAC1/Mae1/Ssu1/TehA"/>
</dbReference>
<evidence type="ECO:0000256" key="8">
    <source>
        <dbReference type="SAM" id="MobiDB-lite"/>
    </source>
</evidence>
<feature type="transmembrane region" description="Helical" evidence="9">
    <location>
        <begin position="79"/>
        <end position="100"/>
    </location>
</feature>
<comment type="subcellular location">
    <subcellularLocation>
        <location evidence="1">Cell membrane</location>
        <topology evidence="1">Multi-pass membrane protein</topology>
    </subcellularLocation>
</comment>
<dbReference type="Gene3D" id="1.50.10.150">
    <property type="entry name" value="Voltage-dependent anion channel"/>
    <property type="match status" value="1"/>
</dbReference>
<name>A0ABV3PCT9_9ACTN</name>
<feature type="compositionally biased region" description="Polar residues" evidence="8">
    <location>
        <begin position="1"/>
        <end position="12"/>
    </location>
</feature>
<sequence length="395" mass="42106">MTATPDTQTDANAGTHAQHLTPRQHVSPRQTRRVLPALERKRDAFAFITPNWFAAAMGTGIVANAAITLPLQIPGQRTFALAVWTLDVVLLAVLLAATLVHWVAHPATARRHISHPVMSHFYGAPPMAMLTVGAGALLVGHDLIGMQAAVTLDWILWTAGTVTGLFSAAIVPYMAFTRHEYKPESAFGGWLMPIVPPMVSASTGALLIPHTPPGQARETLLLGCYTMFGLSLIASLVVITLIWNRLTQHKIGAAAAVPTLWIVLGPLGQSITAVGLLANQAGDVLPTTYAHGAEALAMFYGLATWGFAILWLAIAAAITVRTARQHLPFSLTWWSFTFPVGTMVTGTSGLAARTHLDLFAVAAVALYVLLLGAWVTVFTRTARGAAHGRLLLPPV</sequence>
<feature type="transmembrane region" description="Helical" evidence="9">
    <location>
        <begin position="44"/>
        <end position="67"/>
    </location>
</feature>
<evidence type="ECO:0000256" key="1">
    <source>
        <dbReference type="ARBA" id="ARBA00004651"/>
    </source>
</evidence>
<keyword evidence="3" id="KW-0813">Transport</keyword>
<gene>
    <name evidence="10" type="ORF">AB1207_22185</name>
</gene>
<dbReference type="InterPro" id="IPR051629">
    <property type="entry name" value="Sulfite_efflux_TDT"/>
</dbReference>
<keyword evidence="6 9" id="KW-1133">Transmembrane helix</keyword>
<feature type="transmembrane region" description="Helical" evidence="9">
    <location>
        <begin position="187"/>
        <end position="208"/>
    </location>
</feature>
<comment type="similarity">
    <text evidence="2">Belongs to the tellurite-resistance/dicarboxylate transporter (TDT) family.</text>
</comment>
<dbReference type="RefSeq" id="WP_367640823.1">
    <property type="nucleotide sequence ID" value="NZ_JBFNQN010000018.1"/>
</dbReference>
<feature type="region of interest" description="Disordered" evidence="8">
    <location>
        <begin position="1"/>
        <end position="30"/>
    </location>
</feature>
<feature type="transmembrane region" description="Helical" evidence="9">
    <location>
        <begin position="358"/>
        <end position="379"/>
    </location>
</feature>
<evidence type="ECO:0000313" key="11">
    <source>
        <dbReference type="Proteomes" id="UP001555826"/>
    </source>
</evidence>
<keyword evidence="4" id="KW-1003">Cell membrane</keyword>
<evidence type="ECO:0000256" key="2">
    <source>
        <dbReference type="ARBA" id="ARBA00008566"/>
    </source>
</evidence>
<evidence type="ECO:0000256" key="3">
    <source>
        <dbReference type="ARBA" id="ARBA00022448"/>
    </source>
</evidence>
<feature type="transmembrane region" description="Helical" evidence="9">
    <location>
        <begin position="154"/>
        <end position="175"/>
    </location>
</feature>
<evidence type="ECO:0000256" key="6">
    <source>
        <dbReference type="ARBA" id="ARBA00022989"/>
    </source>
</evidence>
<organism evidence="10 11">
    <name type="scientific">Kineococcus endophyticus</name>
    <dbReference type="NCBI Taxonomy" id="1181883"/>
    <lineage>
        <taxon>Bacteria</taxon>
        <taxon>Bacillati</taxon>
        <taxon>Actinomycetota</taxon>
        <taxon>Actinomycetes</taxon>
        <taxon>Kineosporiales</taxon>
        <taxon>Kineosporiaceae</taxon>
        <taxon>Kineococcus</taxon>
    </lineage>
</organism>
<keyword evidence="5 9" id="KW-0812">Transmembrane</keyword>
<dbReference type="Pfam" id="PF03595">
    <property type="entry name" value="SLAC1"/>
    <property type="match status" value="1"/>
</dbReference>
<evidence type="ECO:0000313" key="10">
    <source>
        <dbReference type="EMBL" id="MEW9267463.1"/>
    </source>
</evidence>
<dbReference type="Proteomes" id="UP001555826">
    <property type="component" value="Unassembled WGS sequence"/>
</dbReference>
<proteinExistence type="inferred from homology"/>
<feature type="transmembrane region" description="Helical" evidence="9">
    <location>
        <begin position="298"/>
        <end position="319"/>
    </location>
</feature>
<comment type="caution">
    <text evidence="10">The sequence shown here is derived from an EMBL/GenBank/DDBJ whole genome shotgun (WGS) entry which is preliminary data.</text>
</comment>
<protein>
    <submittedName>
        <fullName evidence="10">TDT family transporter</fullName>
    </submittedName>
</protein>
<feature type="transmembrane region" description="Helical" evidence="9">
    <location>
        <begin position="220"/>
        <end position="243"/>
    </location>
</feature>
<keyword evidence="7 9" id="KW-0472">Membrane</keyword>
<feature type="transmembrane region" description="Helical" evidence="9">
    <location>
        <begin position="121"/>
        <end position="139"/>
    </location>
</feature>
<dbReference type="PANTHER" id="PTHR31686">
    <property type="match status" value="1"/>
</dbReference>
<dbReference type="CDD" id="cd09320">
    <property type="entry name" value="TDT_like_2"/>
    <property type="match status" value="1"/>
</dbReference>
<evidence type="ECO:0000256" key="7">
    <source>
        <dbReference type="ARBA" id="ARBA00023136"/>
    </source>
</evidence>
<dbReference type="InterPro" id="IPR038665">
    <property type="entry name" value="Voltage-dep_anion_channel_sf"/>
</dbReference>
<evidence type="ECO:0000256" key="9">
    <source>
        <dbReference type="SAM" id="Phobius"/>
    </source>
</evidence>
<feature type="transmembrane region" description="Helical" evidence="9">
    <location>
        <begin position="331"/>
        <end position="352"/>
    </location>
</feature>
<feature type="transmembrane region" description="Helical" evidence="9">
    <location>
        <begin position="255"/>
        <end position="278"/>
    </location>
</feature>
<keyword evidence="11" id="KW-1185">Reference proteome</keyword>
<dbReference type="EMBL" id="JBFNQN010000018">
    <property type="protein sequence ID" value="MEW9267463.1"/>
    <property type="molecule type" value="Genomic_DNA"/>
</dbReference>